<organism evidence="3 4">
    <name type="scientific">Nonomuraea maritima</name>
    <dbReference type="NCBI Taxonomy" id="683260"/>
    <lineage>
        <taxon>Bacteria</taxon>
        <taxon>Bacillati</taxon>
        <taxon>Actinomycetota</taxon>
        <taxon>Actinomycetes</taxon>
        <taxon>Streptosporangiales</taxon>
        <taxon>Streptosporangiaceae</taxon>
        <taxon>Nonomuraea</taxon>
    </lineage>
</organism>
<gene>
    <name evidence="3" type="ORF">SAMN05421874_10213</name>
</gene>
<feature type="transmembrane region" description="Helical" evidence="2">
    <location>
        <begin position="236"/>
        <end position="258"/>
    </location>
</feature>
<dbReference type="STRING" id="683260.SAMN05421874_10213"/>
<accession>A0A1G8U8R4</accession>
<keyword evidence="1" id="KW-0175">Coiled coil</keyword>
<sequence length="511" mass="58121">MRVDNVGHIHGDQHYNEYNWIVHGSADNLEKAHTAFTNGEYGNAERYYREYLAEAAAPSPETLVEYVLVLLGRQLPRDHTPARVAEILRVLDAALRSESAPPSAAALWCLMEEDLCHAQRRAPHPDLPRVQDQALEVDLQAARLICELIPPCDCPTWRMLNAYLADESDAALDDPEPAEPEAKREKHMKTFFGKAPRRPASRQFTPEEFLPQQLEPISGSPPNGPAIGTTAAAGALVWWLSSGFLSFLILVGAVWLVSKLVSMRNNHRRIARTNEEIERRNAQEHTEIQRRNAESYEEIQRENARRTAAYKRRLARYRRWRPSADQLEQWFRADLEAARARALDRLGLVAGQLVDETGREQAPLVVTGPVRNSRLRRREPGGPHYPDRFSVFVLVMTQQKVGAYQGTVDFVTGRRGAVEKTCEFRYKDIVSISVRSSRREQKAGNPPEYTVVGDDQDRTLEVPLEEEFVLIVPGDRFSVVTTLMDEQHDEYFRLYSQADQALAVIRQRLQG</sequence>
<evidence type="ECO:0000313" key="4">
    <source>
        <dbReference type="Proteomes" id="UP000198683"/>
    </source>
</evidence>
<dbReference type="OrthoDB" id="3495750at2"/>
<keyword evidence="2" id="KW-0472">Membrane</keyword>
<evidence type="ECO:0000256" key="2">
    <source>
        <dbReference type="SAM" id="Phobius"/>
    </source>
</evidence>
<protein>
    <submittedName>
        <fullName evidence="3">Uncharacterized protein</fullName>
    </submittedName>
</protein>
<keyword evidence="4" id="KW-1185">Reference proteome</keyword>
<dbReference type="RefSeq" id="WP_090759608.1">
    <property type="nucleotide sequence ID" value="NZ_FNFB01000002.1"/>
</dbReference>
<dbReference type="EMBL" id="FNFB01000002">
    <property type="protein sequence ID" value="SDJ50137.1"/>
    <property type="molecule type" value="Genomic_DNA"/>
</dbReference>
<proteinExistence type="predicted"/>
<evidence type="ECO:0000313" key="3">
    <source>
        <dbReference type="EMBL" id="SDJ50137.1"/>
    </source>
</evidence>
<dbReference type="AlphaFoldDB" id="A0A1G8U8R4"/>
<name>A0A1G8U8R4_9ACTN</name>
<keyword evidence="2" id="KW-1133">Transmembrane helix</keyword>
<keyword evidence="2" id="KW-0812">Transmembrane</keyword>
<evidence type="ECO:0000256" key="1">
    <source>
        <dbReference type="SAM" id="Coils"/>
    </source>
</evidence>
<feature type="coiled-coil region" evidence="1">
    <location>
        <begin position="260"/>
        <end position="294"/>
    </location>
</feature>
<dbReference type="Proteomes" id="UP000198683">
    <property type="component" value="Unassembled WGS sequence"/>
</dbReference>
<reference evidence="3 4" key="1">
    <citation type="submission" date="2016-10" db="EMBL/GenBank/DDBJ databases">
        <authorList>
            <person name="de Groot N.N."/>
        </authorList>
    </citation>
    <scope>NUCLEOTIDE SEQUENCE [LARGE SCALE GENOMIC DNA]</scope>
    <source>
        <strain evidence="3 4">CGMCC 4.5681</strain>
    </source>
</reference>